<comment type="caution">
    <text evidence="1">The sequence shown here is derived from an EMBL/GenBank/DDBJ whole genome shotgun (WGS) entry which is preliminary data.</text>
</comment>
<gene>
    <name evidence="1" type="primary">yoxB</name>
    <name evidence="1" type="ORF">GCM10011409_05980</name>
</gene>
<evidence type="ECO:0008006" key="3">
    <source>
        <dbReference type="Google" id="ProtNLM"/>
    </source>
</evidence>
<reference evidence="1" key="2">
    <citation type="submission" date="2020-09" db="EMBL/GenBank/DDBJ databases">
        <authorList>
            <person name="Sun Q."/>
            <person name="Zhou Y."/>
        </authorList>
    </citation>
    <scope>NUCLEOTIDE SEQUENCE</scope>
    <source>
        <strain evidence="1">CGMCC 1.15454</strain>
    </source>
</reference>
<dbReference type="RefSeq" id="WP_088050330.1">
    <property type="nucleotide sequence ID" value="NZ_BMJD01000002.1"/>
</dbReference>
<evidence type="ECO:0000313" key="2">
    <source>
        <dbReference type="Proteomes" id="UP000621492"/>
    </source>
</evidence>
<dbReference type="EMBL" id="BMJD01000002">
    <property type="protein sequence ID" value="GGB31399.1"/>
    <property type="molecule type" value="Genomic_DNA"/>
</dbReference>
<evidence type="ECO:0000313" key="1">
    <source>
        <dbReference type="EMBL" id="GGB31399.1"/>
    </source>
</evidence>
<sequence>MGITSYAKFSLYKNAVFSLTLPLQKEEIVAKKFLLEQSPDAKLSIYYAPVEYINDDAAILIVGITPGFHQMQKAYTKAIQLKVEGLNNETILHQAKLASSYQGTMRKNLIQMLDELSLPDYLGLASAAELFGDANHLLHTTGLIPYPVFYKNKNYTGSTPDLLANNILSRYVMECFVNDAARLKKPVIIPLGVTVAKVLSHLAAKSLFDDTYLLTGFPHPSGANGHRHRQFALNKERMRKKLAVYFS</sequence>
<name>A0A9W5X408_9BACI</name>
<dbReference type="Proteomes" id="UP000621492">
    <property type="component" value="Unassembled WGS sequence"/>
</dbReference>
<dbReference type="AlphaFoldDB" id="A0A9W5X408"/>
<organism evidence="1 2">
    <name type="scientific">Lentibacillus populi</name>
    <dbReference type="NCBI Taxonomy" id="1827502"/>
    <lineage>
        <taxon>Bacteria</taxon>
        <taxon>Bacillati</taxon>
        <taxon>Bacillota</taxon>
        <taxon>Bacilli</taxon>
        <taxon>Bacillales</taxon>
        <taxon>Bacillaceae</taxon>
        <taxon>Lentibacillus</taxon>
    </lineage>
</organism>
<keyword evidence="2" id="KW-1185">Reference proteome</keyword>
<proteinExistence type="predicted"/>
<protein>
    <recommendedName>
        <fullName evidence="3">Uracil-DNA glycosylase-like domain-containing protein</fullName>
    </recommendedName>
</protein>
<accession>A0A9W5X408</accession>
<reference evidence="1" key="1">
    <citation type="journal article" date="2014" name="Int. J. Syst. Evol. Microbiol.">
        <title>Complete genome sequence of Corynebacterium casei LMG S-19264T (=DSM 44701T), isolated from a smear-ripened cheese.</title>
        <authorList>
            <consortium name="US DOE Joint Genome Institute (JGI-PGF)"/>
            <person name="Walter F."/>
            <person name="Albersmeier A."/>
            <person name="Kalinowski J."/>
            <person name="Ruckert C."/>
        </authorList>
    </citation>
    <scope>NUCLEOTIDE SEQUENCE</scope>
    <source>
        <strain evidence="1">CGMCC 1.15454</strain>
    </source>
</reference>